<dbReference type="OrthoDB" id="2751838at2759"/>
<gene>
    <name evidence="3" type="ORF">OBBRIDRAFT_840106</name>
</gene>
<feature type="region of interest" description="Disordered" evidence="1">
    <location>
        <begin position="30"/>
        <end position="125"/>
    </location>
</feature>
<feature type="compositionally biased region" description="Acidic residues" evidence="1">
    <location>
        <begin position="110"/>
        <end position="119"/>
    </location>
</feature>
<evidence type="ECO:0000313" key="3">
    <source>
        <dbReference type="EMBL" id="OCH83910.1"/>
    </source>
</evidence>
<feature type="domain" description="DUF6532" evidence="2">
    <location>
        <begin position="101"/>
        <end position="272"/>
    </location>
</feature>
<protein>
    <recommendedName>
        <fullName evidence="2">DUF6532 domain-containing protein</fullName>
    </recommendedName>
</protein>
<evidence type="ECO:0000259" key="2">
    <source>
        <dbReference type="Pfam" id="PF20149"/>
    </source>
</evidence>
<dbReference type="EMBL" id="KV722767">
    <property type="protein sequence ID" value="OCH83910.1"/>
    <property type="molecule type" value="Genomic_DNA"/>
</dbReference>
<evidence type="ECO:0000256" key="1">
    <source>
        <dbReference type="SAM" id="MobiDB-lite"/>
    </source>
</evidence>
<keyword evidence="4" id="KW-1185">Reference proteome</keyword>
<name>A0A8E2ARJ6_9APHY</name>
<dbReference type="Pfam" id="PF20149">
    <property type="entry name" value="DUF6532"/>
    <property type="match status" value="1"/>
</dbReference>
<accession>A0A8E2ARJ6</accession>
<dbReference type="AlphaFoldDB" id="A0A8E2ARJ6"/>
<dbReference type="InterPro" id="IPR045341">
    <property type="entry name" value="DUF6532"/>
</dbReference>
<dbReference type="Proteomes" id="UP000250043">
    <property type="component" value="Unassembled WGS sequence"/>
</dbReference>
<sequence length="272" mass="31393">MPTKFSIWPLRYCLTLYAAIVMSKRRKSSTAAHSDIENGALSQKTNKHPRKSNRESTKKLQKQVEKLLRENTKLKSAQHDDAKHNKTTTASTRQEVLDNNEYDQLPYESEQGDDEDDDGSLGTYDSQITECKSHARRTLRDKTCITVITGYGLEQGLSSKAVKNNRALVVRLLGDRQAKRKKLFFWKDVEGPSGFAKHTVFTEVFRTEFFKSRTDAGVTYVDHFRPVSLPFLGLLFTVVKCCLEEWRDGHLKKIKFSEVDYRKKYEENLENL</sequence>
<evidence type="ECO:0000313" key="4">
    <source>
        <dbReference type="Proteomes" id="UP000250043"/>
    </source>
</evidence>
<feature type="compositionally biased region" description="Basic and acidic residues" evidence="1">
    <location>
        <begin position="52"/>
        <end position="84"/>
    </location>
</feature>
<proteinExistence type="predicted"/>
<reference evidence="3 4" key="1">
    <citation type="submission" date="2016-07" db="EMBL/GenBank/DDBJ databases">
        <title>Draft genome of the white-rot fungus Obba rivulosa 3A-2.</title>
        <authorList>
            <consortium name="DOE Joint Genome Institute"/>
            <person name="Miettinen O."/>
            <person name="Riley R."/>
            <person name="Acob R."/>
            <person name="Barry K."/>
            <person name="Cullen D."/>
            <person name="De Vries R."/>
            <person name="Hainaut M."/>
            <person name="Hatakka A."/>
            <person name="Henrissat B."/>
            <person name="Hilden K."/>
            <person name="Kuo R."/>
            <person name="Labutti K."/>
            <person name="Lipzen A."/>
            <person name="Makela M.R."/>
            <person name="Sandor L."/>
            <person name="Spatafora J.W."/>
            <person name="Grigoriev I.V."/>
            <person name="Hibbett D.S."/>
        </authorList>
    </citation>
    <scope>NUCLEOTIDE SEQUENCE [LARGE SCALE GENOMIC DNA]</scope>
    <source>
        <strain evidence="3 4">3A-2</strain>
    </source>
</reference>
<organism evidence="3 4">
    <name type="scientific">Obba rivulosa</name>
    <dbReference type="NCBI Taxonomy" id="1052685"/>
    <lineage>
        <taxon>Eukaryota</taxon>
        <taxon>Fungi</taxon>
        <taxon>Dikarya</taxon>
        <taxon>Basidiomycota</taxon>
        <taxon>Agaricomycotina</taxon>
        <taxon>Agaricomycetes</taxon>
        <taxon>Polyporales</taxon>
        <taxon>Gelatoporiaceae</taxon>
        <taxon>Obba</taxon>
    </lineage>
</organism>